<dbReference type="GO" id="GO:0030313">
    <property type="term" value="C:cell envelope"/>
    <property type="evidence" value="ECO:0007669"/>
    <property type="project" value="UniProtKB-SubCell"/>
</dbReference>
<dbReference type="RefSeq" id="WP_012121204.1">
    <property type="nucleotide sequence ID" value="NC_009767.1"/>
</dbReference>
<protein>
    <submittedName>
        <fullName evidence="5">Multidrug resistance efflux pump-like protein</fullName>
    </submittedName>
</protein>
<evidence type="ECO:0000256" key="1">
    <source>
        <dbReference type="ARBA" id="ARBA00004196"/>
    </source>
</evidence>
<dbReference type="Gene3D" id="2.40.30.170">
    <property type="match status" value="1"/>
</dbReference>
<evidence type="ECO:0000313" key="5">
    <source>
        <dbReference type="EMBL" id="ABU58780.1"/>
    </source>
</evidence>
<feature type="coiled-coil region" evidence="3">
    <location>
        <begin position="303"/>
        <end position="382"/>
    </location>
</feature>
<dbReference type="InterPro" id="IPR050465">
    <property type="entry name" value="UPF0194_transport"/>
</dbReference>
<evidence type="ECO:0000256" key="2">
    <source>
        <dbReference type="ARBA" id="ARBA00023054"/>
    </source>
</evidence>
<dbReference type="Proteomes" id="UP000000263">
    <property type="component" value="Chromosome"/>
</dbReference>
<organism evidence="5 6">
    <name type="scientific">Roseiflexus castenholzii (strain DSM 13941 / HLO8)</name>
    <dbReference type="NCBI Taxonomy" id="383372"/>
    <lineage>
        <taxon>Bacteria</taxon>
        <taxon>Bacillati</taxon>
        <taxon>Chloroflexota</taxon>
        <taxon>Chloroflexia</taxon>
        <taxon>Chloroflexales</taxon>
        <taxon>Roseiflexineae</taxon>
        <taxon>Roseiflexaceae</taxon>
        <taxon>Roseiflexus</taxon>
    </lineage>
</organism>
<evidence type="ECO:0000256" key="4">
    <source>
        <dbReference type="SAM" id="SignalP"/>
    </source>
</evidence>
<gene>
    <name evidence="5" type="ordered locus">Rcas_2709</name>
</gene>
<reference evidence="5 6" key="1">
    <citation type="submission" date="2007-08" db="EMBL/GenBank/DDBJ databases">
        <title>Complete sequence of Roseiflexus castenholzii DSM 13941.</title>
        <authorList>
            <consortium name="US DOE Joint Genome Institute"/>
            <person name="Copeland A."/>
            <person name="Lucas S."/>
            <person name="Lapidus A."/>
            <person name="Barry K."/>
            <person name="Glavina del Rio T."/>
            <person name="Dalin E."/>
            <person name="Tice H."/>
            <person name="Pitluck S."/>
            <person name="Thompson L.S."/>
            <person name="Brettin T."/>
            <person name="Bruce D."/>
            <person name="Detter J.C."/>
            <person name="Han C."/>
            <person name="Tapia R."/>
            <person name="Schmutz J."/>
            <person name="Larimer F."/>
            <person name="Land M."/>
            <person name="Hauser L."/>
            <person name="Kyrpides N."/>
            <person name="Mikhailova N."/>
            <person name="Bryant D.A."/>
            <person name="Hanada S."/>
            <person name="Tsukatani Y."/>
            <person name="Richardson P."/>
        </authorList>
    </citation>
    <scope>NUCLEOTIDE SEQUENCE [LARGE SCALE GENOMIC DNA]</scope>
    <source>
        <strain evidence="6">DSM 13941 / HLO8</strain>
    </source>
</reference>
<dbReference type="eggNOG" id="COG0845">
    <property type="taxonomic scope" value="Bacteria"/>
</dbReference>
<keyword evidence="4" id="KW-0732">Signal</keyword>
<accession>A7NMK9</accession>
<comment type="subcellular location">
    <subcellularLocation>
        <location evidence="1">Cell envelope</location>
    </subcellularLocation>
</comment>
<dbReference type="Gene3D" id="2.40.50.100">
    <property type="match status" value="2"/>
</dbReference>
<keyword evidence="6" id="KW-1185">Reference proteome</keyword>
<dbReference type="PROSITE" id="PS51257">
    <property type="entry name" value="PROKAR_LIPOPROTEIN"/>
    <property type="match status" value="1"/>
</dbReference>
<proteinExistence type="predicted"/>
<dbReference type="HOGENOM" id="CLU_018816_6_3_0"/>
<name>A7NMK9_ROSCS</name>
<evidence type="ECO:0000313" key="6">
    <source>
        <dbReference type="Proteomes" id="UP000000263"/>
    </source>
</evidence>
<keyword evidence="2 3" id="KW-0175">Coiled coil</keyword>
<dbReference type="EMBL" id="CP000804">
    <property type="protein sequence ID" value="ABU58780.1"/>
    <property type="molecule type" value="Genomic_DNA"/>
</dbReference>
<dbReference type="STRING" id="383372.Rcas_2709"/>
<dbReference type="SUPFAM" id="SSF111369">
    <property type="entry name" value="HlyD-like secretion proteins"/>
    <property type="match status" value="2"/>
</dbReference>
<sequence length="501" mass="53761">MFRFSIKNTAVAAALLMLTACGGQANTAQPTPIPPVRADERVVAEGRVVPMRSAALAMNSNGVVAEVLVAEGDIVQSQQALLRLDTRRQEALVAQAEADKARAEAALARLKAGSSEEELMAAEAQVRRAEAQVQQVRGSVTDRDILAAEARLQQAHARLAELERADDRPEVIQAKARLDEARATLEAEKARLSAAKTDARLRMDQAVDALTRAQSAWVVARSEWDAVQSDGRHPTLGYGLNEAEKRKFLDAFVQAETALRSAESSVEQARVAYDAARQAEAVGVSAAEQRVIEAQAAYDRVLRSTNNDELAAARAEVADAQARLDKLRGEERSGAIAVAEAALAEAQANLARLKAGPTTAQIAEAEAEVRRATAALLAARTQLDEMTLRAPFGGLVAAVNIKPGEYVTPGTALITIGDPSAWQIETTDLTELSIVKVQPDALATITFDALPGVEMQGRVTRIRELGENRQGDITYRVIIAPNQHDTRLRWNMTASVAIGQP</sequence>
<dbReference type="PANTHER" id="PTHR32347">
    <property type="entry name" value="EFFLUX SYSTEM COMPONENT YKNX-RELATED"/>
    <property type="match status" value="1"/>
</dbReference>
<dbReference type="AlphaFoldDB" id="A7NMK9"/>
<dbReference type="KEGG" id="rca:Rcas_2709"/>
<evidence type="ECO:0000256" key="3">
    <source>
        <dbReference type="SAM" id="Coils"/>
    </source>
</evidence>
<feature type="coiled-coil region" evidence="3">
    <location>
        <begin position="86"/>
        <end position="202"/>
    </location>
</feature>
<dbReference type="PANTHER" id="PTHR32347:SF23">
    <property type="entry name" value="BLL5650 PROTEIN"/>
    <property type="match status" value="1"/>
</dbReference>
<feature type="signal peptide" evidence="4">
    <location>
        <begin position="1"/>
        <end position="25"/>
    </location>
</feature>
<feature type="chain" id="PRO_5002711567" evidence="4">
    <location>
        <begin position="26"/>
        <end position="501"/>
    </location>
</feature>
<dbReference type="eggNOG" id="COG1566">
    <property type="taxonomic scope" value="Bacteria"/>
</dbReference>
<dbReference type="Gene3D" id="1.10.287.470">
    <property type="entry name" value="Helix hairpin bin"/>
    <property type="match status" value="1"/>
</dbReference>
<dbReference type="OrthoDB" id="164087at2"/>